<protein>
    <submittedName>
        <fullName evidence="1">Uncharacterized protein</fullName>
    </submittedName>
</protein>
<proteinExistence type="predicted"/>
<reference evidence="1" key="1">
    <citation type="journal article" date="2014" name="Front. Microbiol.">
        <title>High frequency of phylogenetically diverse reductive dehalogenase-homologous genes in deep subseafloor sedimentary metagenomes.</title>
        <authorList>
            <person name="Kawai M."/>
            <person name="Futagami T."/>
            <person name="Toyoda A."/>
            <person name="Takaki Y."/>
            <person name="Nishi S."/>
            <person name="Hori S."/>
            <person name="Arai W."/>
            <person name="Tsubouchi T."/>
            <person name="Morono Y."/>
            <person name="Uchiyama I."/>
            <person name="Ito T."/>
            <person name="Fujiyama A."/>
            <person name="Inagaki F."/>
            <person name="Takami H."/>
        </authorList>
    </citation>
    <scope>NUCLEOTIDE SEQUENCE</scope>
    <source>
        <strain evidence="1">Expedition CK06-06</strain>
    </source>
</reference>
<name>X0TPP2_9ZZZZ</name>
<dbReference type="AlphaFoldDB" id="X0TPP2"/>
<sequence length="57" mass="7122">MKIIRVRMRNHINYMWFRFPSRANKKYYNSSEVAETFIINPDLRKRENKRIKSVVIY</sequence>
<gene>
    <name evidence="1" type="ORF">S01H1_30105</name>
</gene>
<organism evidence="1">
    <name type="scientific">marine sediment metagenome</name>
    <dbReference type="NCBI Taxonomy" id="412755"/>
    <lineage>
        <taxon>unclassified sequences</taxon>
        <taxon>metagenomes</taxon>
        <taxon>ecological metagenomes</taxon>
    </lineage>
</organism>
<evidence type="ECO:0000313" key="1">
    <source>
        <dbReference type="EMBL" id="GAF95224.1"/>
    </source>
</evidence>
<dbReference type="EMBL" id="BARS01018503">
    <property type="protein sequence ID" value="GAF95224.1"/>
    <property type="molecule type" value="Genomic_DNA"/>
</dbReference>
<comment type="caution">
    <text evidence="1">The sequence shown here is derived from an EMBL/GenBank/DDBJ whole genome shotgun (WGS) entry which is preliminary data.</text>
</comment>
<accession>X0TPP2</accession>